<name>A0A553JMX9_SHEHA</name>
<evidence type="ECO:0000313" key="2">
    <source>
        <dbReference type="Proteomes" id="UP000318126"/>
    </source>
</evidence>
<dbReference type="Proteomes" id="UP000318126">
    <property type="component" value="Unassembled WGS sequence"/>
</dbReference>
<reference evidence="2" key="1">
    <citation type="submission" date="2019-07" db="EMBL/GenBank/DDBJ databases">
        <title>Shewanella sp. YLB-08 draft genomic sequence.</title>
        <authorList>
            <person name="Yu L."/>
        </authorList>
    </citation>
    <scope>NUCLEOTIDE SEQUENCE [LARGE SCALE GENOMIC DNA]</scope>
    <source>
        <strain evidence="2">JCM 20706</strain>
    </source>
</reference>
<dbReference type="OrthoDB" id="1445730at2"/>
<comment type="caution">
    <text evidence="1">The sequence shown here is derived from an EMBL/GenBank/DDBJ whole genome shotgun (WGS) entry which is preliminary data.</text>
</comment>
<dbReference type="EMBL" id="VKGK01000016">
    <property type="protein sequence ID" value="TRY13817.1"/>
    <property type="molecule type" value="Genomic_DNA"/>
</dbReference>
<protein>
    <submittedName>
        <fullName evidence="1">Uncharacterized protein</fullName>
    </submittedName>
</protein>
<organism evidence="1 2">
    <name type="scientific">Shewanella hanedai</name>
    <name type="common">Alteromonas hanedai</name>
    <dbReference type="NCBI Taxonomy" id="25"/>
    <lineage>
        <taxon>Bacteria</taxon>
        <taxon>Pseudomonadati</taxon>
        <taxon>Pseudomonadota</taxon>
        <taxon>Gammaproteobacteria</taxon>
        <taxon>Alteromonadales</taxon>
        <taxon>Shewanellaceae</taxon>
        <taxon>Shewanella</taxon>
    </lineage>
</organism>
<sequence>METVSWVAKAGVDTQQVIDAVTLMLPDLQKVPGFKYQSLSQKEIKQETSNTDSACQWLQLYYWDTVKNAHNSNEIMAPTASLAHLISLIEPESIAIDIFIPQQQSSRLMLD</sequence>
<accession>A0A553JMX9</accession>
<dbReference type="AlphaFoldDB" id="A0A553JMX9"/>
<gene>
    <name evidence="1" type="ORF">FN961_13735</name>
</gene>
<keyword evidence="2" id="KW-1185">Reference proteome</keyword>
<evidence type="ECO:0000313" key="1">
    <source>
        <dbReference type="EMBL" id="TRY13817.1"/>
    </source>
</evidence>
<proteinExistence type="predicted"/>